<dbReference type="EMBL" id="JARK01001404">
    <property type="protein sequence ID" value="EYC07924.1"/>
    <property type="molecule type" value="Genomic_DNA"/>
</dbReference>
<reference evidence="3" key="1">
    <citation type="journal article" date="2015" name="Nat. Genet.">
        <title>The genome and transcriptome of the zoonotic hookworm Ancylostoma ceylanicum identify infection-specific gene families.</title>
        <authorList>
            <person name="Schwarz E.M."/>
            <person name="Hu Y."/>
            <person name="Antoshechkin I."/>
            <person name="Miller M.M."/>
            <person name="Sternberg P.W."/>
            <person name="Aroian R.V."/>
        </authorList>
    </citation>
    <scope>NUCLEOTIDE SEQUENCE</scope>
    <source>
        <strain evidence="3">HY135</strain>
    </source>
</reference>
<keyword evidence="1" id="KW-1133">Transmembrane helix</keyword>
<name>A0A016TXZ6_9BILA</name>
<dbReference type="Proteomes" id="UP000024635">
    <property type="component" value="Unassembled WGS sequence"/>
</dbReference>
<dbReference type="OrthoDB" id="25391at2759"/>
<dbReference type="AlphaFoldDB" id="A0A016TXZ6"/>
<evidence type="ECO:0000256" key="1">
    <source>
        <dbReference type="SAM" id="Phobius"/>
    </source>
</evidence>
<sequence>MFNLHLGFLYKYLPTFKKDFSTAVYITVHCLRGCLRSSSGFFASCIIMHFLKVVSFVLYICISIVHVCVSVVS</sequence>
<gene>
    <name evidence="2" type="primary">Acey_s0068.g205</name>
    <name evidence="2" type="ORF">Y032_0068g205</name>
</gene>
<feature type="transmembrane region" description="Helical" evidence="1">
    <location>
        <begin position="41"/>
        <end position="72"/>
    </location>
</feature>
<protein>
    <submittedName>
        <fullName evidence="2">Uncharacterized protein</fullName>
    </submittedName>
</protein>
<evidence type="ECO:0000313" key="3">
    <source>
        <dbReference type="Proteomes" id="UP000024635"/>
    </source>
</evidence>
<comment type="caution">
    <text evidence="2">The sequence shown here is derived from an EMBL/GenBank/DDBJ whole genome shotgun (WGS) entry which is preliminary data.</text>
</comment>
<accession>A0A016TXZ6</accession>
<keyword evidence="1" id="KW-0472">Membrane</keyword>
<keyword evidence="3" id="KW-1185">Reference proteome</keyword>
<evidence type="ECO:0000313" key="2">
    <source>
        <dbReference type="EMBL" id="EYC07924.1"/>
    </source>
</evidence>
<proteinExistence type="predicted"/>
<keyword evidence="1" id="KW-0812">Transmembrane</keyword>
<organism evidence="2 3">
    <name type="scientific">Ancylostoma ceylanicum</name>
    <dbReference type="NCBI Taxonomy" id="53326"/>
    <lineage>
        <taxon>Eukaryota</taxon>
        <taxon>Metazoa</taxon>
        <taxon>Ecdysozoa</taxon>
        <taxon>Nematoda</taxon>
        <taxon>Chromadorea</taxon>
        <taxon>Rhabditida</taxon>
        <taxon>Rhabditina</taxon>
        <taxon>Rhabditomorpha</taxon>
        <taxon>Strongyloidea</taxon>
        <taxon>Ancylostomatidae</taxon>
        <taxon>Ancylostomatinae</taxon>
        <taxon>Ancylostoma</taxon>
    </lineage>
</organism>